<gene>
    <name evidence="1" type="ORF">ES288_D02G199600v1</name>
</gene>
<accession>A0A5D2DIJ7</accession>
<dbReference type="EMBL" id="CM017702">
    <property type="protein sequence ID" value="TYG80223.1"/>
    <property type="molecule type" value="Genomic_DNA"/>
</dbReference>
<organism evidence="1 2">
    <name type="scientific">Gossypium darwinii</name>
    <name type="common">Darwin's cotton</name>
    <name type="synonym">Gossypium barbadense var. darwinii</name>
    <dbReference type="NCBI Taxonomy" id="34276"/>
    <lineage>
        <taxon>Eukaryota</taxon>
        <taxon>Viridiplantae</taxon>
        <taxon>Streptophyta</taxon>
        <taxon>Embryophyta</taxon>
        <taxon>Tracheophyta</taxon>
        <taxon>Spermatophyta</taxon>
        <taxon>Magnoliopsida</taxon>
        <taxon>eudicotyledons</taxon>
        <taxon>Gunneridae</taxon>
        <taxon>Pentapetalae</taxon>
        <taxon>rosids</taxon>
        <taxon>malvids</taxon>
        <taxon>Malvales</taxon>
        <taxon>Malvaceae</taxon>
        <taxon>Malvoideae</taxon>
        <taxon>Gossypium</taxon>
    </lineage>
</organism>
<dbReference type="AlphaFoldDB" id="A0A5D2DIJ7"/>
<keyword evidence="2" id="KW-1185">Reference proteome</keyword>
<dbReference type="PANTHER" id="PTHR19303">
    <property type="entry name" value="TRANSPOSON"/>
    <property type="match status" value="1"/>
</dbReference>
<name>A0A5D2DIJ7_GOSDA</name>
<dbReference type="GO" id="GO:0005634">
    <property type="term" value="C:nucleus"/>
    <property type="evidence" value="ECO:0007669"/>
    <property type="project" value="TreeGrafter"/>
</dbReference>
<proteinExistence type="predicted"/>
<evidence type="ECO:0000313" key="2">
    <source>
        <dbReference type="Proteomes" id="UP000323506"/>
    </source>
</evidence>
<dbReference type="PANTHER" id="PTHR19303:SF73">
    <property type="entry name" value="PROTEIN PDC2"/>
    <property type="match status" value="1"/>
</dbReference>
<evidence type="ECO:0000313" key="1">
    <source>
        <dbReference type="EMBL" id="TYG80223.1"/>
    </source>
</evidence>
<dbReference type="GO" id="GO:0003677">
    <property type="term" value="F:DNA binding"/>
    <property type="evidence" value="ECO:0007669"/>
    <property type="project" value="TreeGrafter"/>
</dbReference>
<sequence length="357" mass="41511">MAIQEDDRVNIQRIPIAAQLYLYQKNQPKKKDKISWAVGVTLGQNAYKKPKEEALRRGERESKATIKEIKNNNVKRHKSAKYLELENVLYEWFLQYQEKARHEIKSYKRFSESDSVVIENIEDALPQIRGKLENFYWKDIYNMDEPDLFYCLQADHSLATKQLEGQKKDKERLTVVVCCNGDGSNKVPLWVIEKGEINLEKINVLDAIHFINVSWNIDVKPTTIAISFRHCNIRSEEDIPLEQEIGDLKNAMDIDQILNYPSENESLMESPTNEEIIQGVMDVSTDDEQDLDDSSLLPHVSPKEAFLAVDTLKNYLIQHENNIPYLVYALLKVKDEIEFDSHTKKKQLTIDAYFSKE</sequence>
<dbReference type="Proteomes" id="UP000323506">
    <property type="component" value="Chromosome D02"/>
</dbReference>
<dbReference type="InterPro" id="IPR050863">
    <property type="entry name" value="CenT-Element_Derived"/>
</dbReference>
<protein>
    <submittedName>
        <fullName evidence="1">Uncharacterized protein</fullName>
    </submittedName>
</protein>
<reference evidence="1 2" key="1">
    <citation type="submission" date="2019-06" db="EMBL/GenBank/DDBJ databases">
        <title>WGS assembly of Gossypium darwinii.</title>
        <authorList>
            <person name="Chen Z.J."/>
            <person name="Sreedasyam A."/>
            <person name="Ando A."/>
            <person name="Song Q."/>
            <person name="De L."/>
            <person name="Hulse-Kemp A."/>
            <person name="Ding M."/>
            <person name="Ye W."/>
            <person name="Kirkbride R."/>
            <person name="Jenkins J."/>
            <person name="Plott C."/>
            <person name="Lovell J."/>
            <person name="Lin Y.-M."/>
            <person name="Vaughn R."/>
            <person name="Liu B."/>
            <person name="Li W."/>
            <person name="Simpson S."/>
            <person name="Scheffler B."/>
            <person name="Saski C."/>
            <person name="Grover C."/>
            <person name="Hu G."/>
            <person name="Conover J."/>
            <person name="Carlson J."/>
            <person name="Shu S."/>
            <person name="Boston L."/>
            <person name="Williams M."/>
            <person name="Peterson D."/>
            <person name="Mcgee K."/>
            <person name="Jones D."/>
            <person name="Wendel J."/>
            <person name="Stelly D."/>
            <person name="Grimwood J."/>
            <person name="Schmutz J."/>
        </authorList>
    </citation>
    <scope>NUCLEOTIDE SEQUENCE [LARGE SCALE GENOMIC DNA]</scope>
    <source>
        <strain evidence="1">1808015.09</strain>
    </source>
</reference>